<feature type="compositionally biased region" description="Basic and acidic residues" evidence="1">
    <location>
        <begin position="240"/>
        <end position="253"/>
    </location>
</feature>
<feature type="non-terminal residue" evidence="2">
    <location>
        <position position="1108"/>
    </location>
</feature>
<protein>
    <recommendedName>
        <fullName evidence="4">Zinc finger CCCH domain-containing protein 13</fullName>
    </recommendedName>
</protein>
<name>A0AA38H118_TAXCH</name>
<feature type="region of interest" description="Disordered" evidence="1">
    <location>
        <begin position="959"/>
        <end position="1001"/>
    </location>
</feature>
<feature type="region of interest" description="Disordered" evidence="1">
    <location>
        <begin position="586"/>
        <end position="814"/>
    </location>
</feature>
<feature type="compositionally biased region" description="Basic and acidic residues" evidence="1">
    <location>
        <begin position="41"/>
        <end position="64"/>
    </location>
</feature>
<dbReference type="Proteomes" id="UP000824469">
    <property type="component" value="Unassembled WGS sequence"/>
</dbReference>
<feature type="compositionally biased region" description="Basic residues" evidence="1">
    <location>
        <begin position="8"/>
        <end position="19"/>
    </location>
</feature>
<feature type="compositionally biased region" description="Basic and acidic residues" evidence="1">
    <location>
        <begin position="590"/>
        <end position="615"/>
    </location>
</feature>
<organism evidence="2 3">
    <name type="scientific">Taxus chinensis</name>
    <name type="common">Chinese yew</name>
    <name type="synonym">Taxus wallichiana var. chinensis</name>
    <dbReference type="NCBI Taxonomy" id="29808"/>
    <lineage>
        <taxon>Eukaryota</taxon>
        <taxon>Viridiplantae</taxon>
        <taxon>Streptophyta</taxon>
        <taxon>Embryophyta</taxon>
        <taxon>Tracheophyta</taxon>
        <taxon>Spermatophyta</taxon>
        <taxon>Pinopsida</taxon>
        <taxon>Pinidae</taxon>
        <taxon>Conifers II</taxon>
        <taxon>Cupressales</taxon>
        <taxon>Taxaceae</taxon>
        <taxon>Taxus</taxon>
    </lineage>
</organism>
<feature type="compositionally biased region" description="Basic and acidic residues" evidence="1">
    <location>
        <begin position="974"/>
        <end position="1001"/>
    </location>
</feature>
<dbReference type="PANTHER" id="PTHR34837">
    <property type="entry name" value="OS05G0595500 PROTEIN"/>
    <property type="match status" value="1"/>
</dbReference>
<dbReference type="OMA" id="RGWEMNA"/>
<feature type="non-terminal residue" evidence="2">
    <location>
        <position position="1"/>
    </location>
</feature>
<sequence length="1108" mass="125348">IVTMPRGSRNKSHRQHHKQSAKDLEDSDEGENTRYGPELLPEPKVEGKRGREEGKLESSREKHEIQKRKSQPQSRELGPGSSLATYFPAKRKRGVIESSEVVQADASALSVSVDRWNGGDTQGDALSSLPYHSRTDSESSDRNVGVMDDKDDVRTEEKGKKSMKGRGPDTGGSGSTKIDVPESIHNVKGGRSKGSKRREMLDSALDQGNSLKLAEESKVDSDASNIGKLEFIKSGTKGRWDKGTVRRESKEADEGTGAASRDVQRGFEREKKVRNFKTEKTTVSVAGTAKTYEGHRNEGILEELSIKQEQKITEWQLQDEVRNIELEKELDNRIQRRRREESGEKDRWRDDDRDIEGKRFYRDERKKDDKYKDEKQREDRYKDDRHKDDRHKDDKYREEKYIEDCQRGDKHQDNKHKECRLSRERTAEKYDSKHSRDGSRVPESRNKESKNCDSERDYSSHYDDQYNQHKDHREQSRLGHIREESRDAKTHVNKVSATEGDCRGSNMGHQDGNRDHEKSLLVLPSSETFGSINDKKVKRVRGFASDTHREEHRLKFKQSEFESKDTLSEENFHQTRNERLSKNLEQLSGHYREPGVLHSKNKIERKLENNRDESPRGSAKSSAYDGGMRNRSSYCVNASDRDKQLSVPDEIVSREPLGLCKNTEDHRRSPSTERVHDSQINNSAFDDSSRAPYGRIGSTQDLRRMLSGGSSASYERASKSRRLEEAPSGRPDWTVHPTPMNRPMENSVRSQVPSLTGRASGLLPPPPPFRPGIDNPAILGSSGSGIDDTPSSRDQRRTDRQISGHFKRGEVMGGSGQVDVWKGISNWNSHGQGQGPANMFLPFQHHIGGHPHGPFLNLGQQFPGPPLFGVRPSADMGSLRFHVRDGGDAFPGHNRTLGWQRQADDVCGPHMQVPLHGWEGPGSYGEESHVYGRTDRDQIGQGVSARNWDRAMDMWKANPRDTDEAWGGPQVPRGRPEKIRRERSPTESIEIKRSDEGPPKVIKENQSSILASGIRKQSKNKCDRMSVYLSKLDISAELAGLELYNECVETLDAKENMIANEDALLKDGLSEDATEGLQLEVDADAEALLQSLNVRSSVFSSLSKEVFE</sequence>
<feature type="region of interest" description="Disordered" evidence="1">
    <location>
        <begin position="240"/>
        <end position="274"/>
    </location>
</feature>
<evidence type="ECO:0000313" key="3">
    <source>
        <dbReference type="Proteomes" id="UP000824469"/>
    </source>
</evidence>
<dbReference type="EMBL" id="JAHRHJ020000001">
    <property type="protein sequence ID" value="KAH9330435.1"/>
    <property type="molecule type" value="Genomic_DNA"/>
</dbReference>
<gene>
    <name evidence="2" type="ORF">KI387_002543</name>
</gene>
<feature type="compositionally biased region" description="Basic and acidic residues" evidence="1">
    <location>
        <begin position="790"/>
        <end position="810"/>
    </location>
</feature>
<keyword evidence="3" id="KW-1185">Reference proteome</keyword>
<dbReference type="PANTHER" id="PTHR34837:SF1">
    <property type="entry name" value="LOW PROTEIN: ZINC FINGER CCCH DOMAIN PROTEIN"/>
    <property type="match status" value="1"/>
</dbReference>
<feature type="region of interest" description="Disordered" evidence="1">
    <location>
        <begin position="1"/>
        <end position="198"/>
    </location>
</feature>
<evidence type="ECO:0000256" key="1">
    <source>
        <dbReference type="SAM" id="MobiDB-lite"/>
    </source>
</evidence>
<comment type="caution">
    <text evidence="2">The sequence shown here is derived from an EMBL/GenBank/DDBJ whole genome shotgun (WGS) entry which is preliminary data.</text>
</comment>
<accession>A0AA38H118</accession>
<evidence type="ECO:0008006" key="4">
    <source>
        <dbReference type="Google" id="ProtNLM"/>
    </source>
</evidence>
<feature type="compositionally biased region" description="Basic and acidic residues" evidence="1">
    <location>
        <begin position="716"/>
        <end position="727"/>
    </location>
</feature>
<evidence type="ECO:0000313" key="2">
    <source>
        <dbReference type="EMBL" id="KAH9330435.1"/>
    </source>
</evidence>
<feature type="region of interest" description="Disordered" evidence="1">
    <location>
        <begin position="359"/>
        <end position="519"/>
    </location>
</feature>
<feature type="compositionally biased region" description="Basic and acidic residues" evidence="1">
    <location>
        <begin position="262"/>
        <end position="274"/>
    </location>
</feature>
<feature type="compositionally biased region" description="Basic and acidic residues" evidence="1">
    <location>
        <begin position="662"/>
        <end position="677"/>
    </location>
</feature>
<reference evidence="2 3" key="1">
    <citation type="journal article" date="2021" name="Nat. Plants">
        <title>The Taxus genome provides insights into paclitaxel biosynthesis.</title>
        <authorList>
            <person name="Xiong X."/>
            <person name="Gou J."/>
            <person name="Liao Q."/>
            <person name="Li Y."/>
            <person name="Zhou Q."/>
            <person name="Bi G."/>
            <person name="Li C."/>
            <person name="Du R."/>
            <person name="Wang X."/>
            <person name="Sun T."/>
            <person name="Guo L."/>
            <person name="Liang H."/>
            <person name="Lu P."/>
            <person name="Wu Y."/>
            <person name="Zhang Z."/>
            <person name="Ro D.K."/>
            <person name="Shang Y."/>
            <person name="Huang S."/>
            <person name="Yan J."/>
        </authorList>
    </citation>
    <scope>NUCLEOTIDE SEQUENCE [LARGE SCALE GENOMIC DNA]</scope>
    <source>
        <strain evidence="2">Ta-2019</strain>
    </source>
</reference>
<proteinExistence type="predicted"/>
<feature type="compositionally biased region" description="Basic and acidic residues" evidence="1">
    <location>
        <begin position="359"/>
        <end position="490"/>
    </location>
</feature>
<dbReference type="AlphaFoldDB" id="A0AA38H118"/>
<feature type="compositionally biased region" description="Basic and acidic residues" evidence="1">
    <location>
        <begin position="133"/>
        <end position="160"/>
    </location>
</feature>